<dbReference type="GO" id="GO:0016740">
    <property type="term" value="F:transferase activity"/>
    <property type="evidence" value="ECO:0007669"/>
    <property type="project" value="UniProtKB-KW"/>
</dbReference>
<comment type="similarity">
    <text evidence="1">Belongs to the bacterial sugar transferase family.</text>
</comment>
<reference evidence="4 5" key="1">
    <citation type="submission" date="2020-11" db="EMBL/GenBank/DDBJ databases">
        <title>Vibrio nitrifigilis sp. nov., a marine nitrogen-fixing bacterium isolated from the lagoon sediment of an islet inside an atoll.</title>
        <authorList>
            <person name="Wang L.-T."/>
            <person name="Shieh W.Y."/>
        </authorList>
    </citation>
    <scope>NUCLEOTIDE SEQUENCE [LARGE SCALE GENOMIC DNA]</scope>
    <source>
        <strain evidence="4 5">NFV-1</strain>
    </source>
</reference>
<dbReference type="Proteomes" id="UP000597206">
    <property type="component" value="Unassembled WGS sequence"/>
</dbReference>
<proteinExistence type="inferred from homology"/>
<gene>
    <name evidence="4" type="ORF">I1A42_11510</name>
</gene>
<comment type="caution">
    <text evidence="4">The sequence shown here is derived from an EMBL/GenBank/DDBJ whole genome shotgun (WGS) entry which is preliminary data.</text>
</comment>
<keyword evidence="5" id="KW-1185">Reference proteome</keyword>
<evidence type="ECO:0000313" key="4">
    <source>
        <dbReference type="EMBL" id="MBF9001172.1"/>
    </source>
</evidence>
<dbReference type="RefSeq" id="WP_196123548.1">
    <property type="nucleotide sequence ID" value="NZ_JADPMR010000001.1"/>
</dbReference>
<evidence type="ECO:0000313" key="5">
    <source>
        <dbReference type="Proteomes" id="UP000597206"/>
    </source>
</evidence>
<evidence type="ECO:0000256" key="1">
    <source>
        <dbReference type="ARBA" id="ARBA00006464"/>
    </source>
</evidence>
<feature type="domain" description="Bacterial sugar transferase" evidence="3">
    <location>
        <begin position="3"/>
        <end position="173"/>
    </location>
</feature>
<dbReference type="EMBL" id="JADPMR010000001">
    <property type="protein sequence ID" value="MBF9001172.1"/>
    <property type="molecule type" value="Genomic_DNA"/>
</dbReference>
<feature type="transmembrane region" description="Helical" evidence="2">
    <location>
        <begin position="7"/>
        <end position="30"/>
    </location>
</feature>
<organism evidence="4 5">
    <name type="scientific">Vibrio nitrifigilis</name>
    <dbReference type="NCBI Taxonomy" id="2789781"/>
    <lineage>
        <taxon>Bacteria</taxon>
        <taxon>Pseudomonadati</taxon>
        <taxon>Pseudomonadota</taxon>
        <taxon>Gammaproteobacteria</taxon>
        <taxon>Vibrionales</taxon>
        <taxon>Vibrionaceae</taxon>
        <taxon>Vibrio</taxon>
    </lineage>
</organism>
<name>A0ABS0GFG5_9VIBR</name>
<keyword evidence="4" id="KW-0808">Transferase</keyword>
<protein>
    <submittedName>
        <fullName evidence="4">Sugar transferase</fullName>
    </submittedName>
</protein>
<evidence type="ECO:0000256" key="2">
    <source>
        <dbReference type="SAM" id="Phobius"/>
    </source>
</evidence>
<dbReference type="PANTHER" id="PTHR30576">
    <property type="entry name" value="COLANIC BIOSYNTHESIS UDP-GLUCOSE LIPID CARRIER TRANSFERASE"/>
    <property type="match status" value="1"/>
</dbReference>
<dbReference type="Pfam" id="PF02397">
    <property type="entry name" value="Bac_transf"/>
    <property type="match status" value="1"/>
</dbReference>
<sequence length="182" mass="20633">MIRFIDLGLALLGFILLLPIFLFLYVLGLFDTGSPLFFQERVGKNQKPFILIKFRTMPLHTKSVATHLVGSGSVTKIGHILRRTKLDELPQLINVIKGDMSLVGPRPCLYNQEDVIKEREERCVFSVRPGITGFAQIKSIDMSNPKLLAELDSKMIESLNVNKYFYYILKTIFGNGLGDRIN</sequence>
<keyword evidence="2" id="KW-0472">Membrane</keyword>
<dbReference type="PANTHER" id="PTHR30576:SF10">
    <property type="entry name" value="SLL5057 PROTEIN"/>
    <property type="match status" value="1"/>
</dbReference>
<keyword evidence="2" id="KW-1133">Transmembrane helix</keyword>
<evidence type="ECO:0000259" key="3">
    <source>
        <dbReference type="Pfam" id="PF02397"/>
    </source>
</evidence>
<dbReference type="InterPro" id="IPR003362">
    <property type="entry name" value="Bact_transf"/>
</dbReference>
<accession>A0ABS0GFG5</accession>
<keyword evidence="2" id="KW-0812">Transmembrane</keyword>